<dbReference type="Proteomes" id="UP000466931">
    <property type="component" value="Chromosome"/>
</dbReference>
<protein>
    <submittedName>
        <fullName evidence="1">Uncharacterized protein</fullName>
    </submittedName>
</protein>
<accession>A0A7I7XUP7</accession>
<reference evidence="1" key="1">
    <citation type="journal article" date="2019" name="Emerg. Microbes Infect.">
        <title>Comprehensive subspecies identification of 175 nontuberculous mycobacteria species based on 7547 genomic profiles.</title>
        <authorList>
            <person name="Matsumoto Y."/>
            <person name="Kinjo T."/>
            <person name="Motooka D."/>
            <person name="Nabeya D."/>
            <person name="Jung N."/>
            <person name="Uechi K."/>
            <person name="Horii T."/>
            <person name="Iida T."/>
            <person name="Fujita J."/>
            <person name="Nakamura S."/>
        </authorList>
    </citation>
    <scope>NUCLEOTIDE SEQUENCE [LARGE SCALE GENOMIC DNA]</scope>
    <source>
        <strain evidence="1">JCM 13671</strain>
    </source>
</reference>
<dbReference type="EMBL" id="AP022612">
    <property type="protein sequence ID" value="BBZ32978.1"/>
    <property type="molecule type" value="Genomic_DNA"/>
</dbReference>
<proteinExistence type="predicted"/>
<reference evidence="1" key="2">
    <citation type="submission" date="2020-02" db="EMBL/GenBank/DDBJ databases">
        <authorList>
            <person name="Matsumoto Y."/>
            <person name="Motooka D."/>
            <person name="Nakamura S."/>
        </authorList>
    </citation>
    <scope>NUCLEOTIDE SEQUENCE</scope>
    <source>
        <strain evidence="1">JCM 13671</strain>
    </source>
</reference>
<keyword evidence="2" id="KW-1185">Reference proteome</keyword>
<evidence type="ECO:0000313" key="1">
    <source>
        <dbReference type="EMBL" id="BBZ32978.1"/>
    </source>
</evidence>
<evidence type="ECO:0000313" key="2">
    <source>
        <dbReference type="Proteomes" id="UP000466931"/>
    </source>
</evidence>
<name>A0A7I7XUP7_9MYCO</name>
<sequence length="103" mass="11414">MDLSPLPFALTPVGAVTSGWDIAVGEASEVDRNQAAENALLRHVHHVFAERRFEFRAAVSRPGVAVEATTRRPPILCCVISMVRSETTREQHFTYRNIQVAAI</sequence>
<organism evidence="1 2">
    <name type="scientific">Mycolicibacterium confluentis</name>
    <dbReference type="NCBI Taxonomy" id="28047"/>
    <lineage>
        <taxon>Bacteria</taxon>
        <taxon>Bacillati</taxon>
        <taxon>Actinomycetota</taxon>
        <taxon>Actinomycetes</taxon>
        <taxon>Mycobacteriales</taxon>
        <taxon>Mycobacteriaceae</taxon>
        <taxon>Mycolicibacterium</taxon>
    </lineage>
</organism>
<dbReference type="AlphaFoldDB" id="A0A7I7XUP7"/>
<gene>
    <name evidence="1" type="ORF">MCNF_15830</name>
</gene>